<keyword evidence="1" id="KW-0472">Membrane</keyword>
<evidence type="ECO:0008006" key="4">
    <source>
        <dbReference type="Google" id="ProtNLM"/>
    </source>
</evidence>
<feature type="transmembrane region" description="Helical" evidence="1">
    <location>
        <begin position="39"/>
        <end position="58"/>
    </location>
</feature>
<proteinExistence type="predicted"/>
<gene>
    <name evidence="2" type="ORF">TorRG33x02_295380</name>
</gene>
<dbReference type="EMBL" id="JXTC01000405">
    <property type="protein sequence ID" value="PON56777.1"/>
    <property type="molecule type" value="Genomic_DNA"/>
</dbReference>
<organism evidence="2 3">
    <name type="scientific">Trema orientale</name>
    <name type="common">Charcoal tree</name>
    <name type="synonym">Celtis orientalis</name>
    <dbReference type="NCBI Taxonomy" id="63057"/>
    <lineage>
        <taxon>Eukaryota</taxon>
        <taxon>Viridiplantae</taxon>
        <taxon>Streptophyta</taxon>
        <taxon>Embryophyta</taxon>
        <taxon>Tracheophyta</taxon>
        <taxon>Spermatophyta</taxon>
        <taxon>Magnoliopsida</taxon>
        <taxon>eudicotyledons</taxon>
        <taxon>Gunneridae</taxon>
        <taxon>Pentapetalae</taxon>
        <taxon>rosids</taxon>
        <taxon>fabids</taxon>
        <taxon>Rosales</taxon>
        <taxon>Cannabaceae</taxon>
        <taxon>Trema</taxon>
    </lineage>
</organism>
<accession>A0A2P5C6X2</accession>
<reference evidence="3" key="1">
    <citation type="submission" date="2016-06" db="EMBL/GenBank/DDBJ databases">
        <title>Parallel loss of symbiosis genes in relatives of nitrogen-fixing non-legume Parasponia.</title>
        <authorList>
            <person name="Van Velzen R."/>
            <person name="Holmer R."/>
            <person name="Bu F."/>
            <person name="Rutten L."/>
            <person name="Van Zeijl A."/>
            <person name="Liu W."/>
            <person name="Santuari L."/>
            <person name="Cao Q."/>
            <person name="Sharma T."/>
            <person name="Shen D."/>
            <person name="Roswanjaya Y."/>
            <person name="Wardhani T."/>
            <person name="Kalhor M.S."/>
            <person name="Jansen J."/>
            <person name="Van den Hoogen J."/>
            <person name="Gungor B."/>
            <person name="Hartog M."/>
            <person name="Hontelez J."/>
            <person name="Verver J."/>
            <person name="Yang W.-C."/>
            <person name="Schijlen E."/>
            <person name="Repin R."/>
            <person name="Schilthuizen M."/>
            <person name="Schranz E."/>
            <person name="Heidstra R."/>
            <person name="Miyata K."/>
            <person name="Fedorova E."/>
            <person name="Kohlen W."/>
            <person name="Bisseling T."/>
            <person name="Smit S."/>
            <person name="Geurts R."/>
        </authorList>
    </citation>
    <scope>NUCLEOTIDE SEQUENCE [LARGE SCALE GENOMIC DNA]</scope>
    <source>
        <strain evidence="3">cv. RG33-2</strain>
    </source>
</reference>
<dbReference type="InParanoid" id="A0A2P5C6X2"/>
<dbReference type="AlphaFoldDB" id="A0A2P5C6X2"/>
<evidence type="ECO:0000256" key="1">
    <source>
        <dbReference type="SAM" id="Phobius"/>
    </source>
</evidence>
<protein>
    <recommendedName>
        <fullName evidence="4">Transmembrane protein</fullName>
    </recommendedName>
</protein>
<feature type="transmembrane region" description="Helical" evidence="1">
    <location>
        <begin position="7"/>
        <end position="27"/>
    </location>
</feature>
<name>A0A2P5C6X2_TREOI</name>
<evidence type="ECO:0000313" key="3">
    <source>
        <dbReference type="Proteomes" id="UP000237000"/>
    </source>
</evidence>
<keyword evidence="3" id="KW-1185">Reference proteome</keyword>
<keyword evidence="1" id="KW-1133">Transmembrane helix</keyword>
<keyword evidence="1" id="KW-0812">Transmembrane</keyword>
<evidence type="ECO:0000313" key="2">
    <source>
        <dbReference type="EMBL" id="PON56777.1"/>
    </source>
</evidence>
<sequence>MRRKFWFCGETLLCFALLCFVYVNFLGWELSFDGEFRNLGSICGVLCFGFHGFGIVFGRELLLIDHRYCLVVEN</sequence>
<dbReference type="Proteomes" id="UP000237000">
    <property type="component" value="Unassembled WGS sequence"/>
</dbReference>
<comment type="caution">
    <text evidence="2">The sequence shown here is derived from an EMBL/GenBank/DDBJ whole genome shotgun (WGS) entry which is preliminary data.</text>
</comment>